<dbReference type="GO" id="GO:0045721">
    <property type="term" value="P:negative regulation of gluconeogenesis"/>
    <property type="evidence" value="ECO:0007669"/>
    <property type="project" value="EnsemblFungi"/>
</dbReference>
<name>G8ZTJ5_TORDE</name>
<evidence type="ECO:0000256" key="13">
    <source>
        <dbReference type="PIRSR" id="PIRSR016308-3"/>
    </source>
</evidence>
<dbReference type="InterPro" id="IPR016652">
    <property type="entry name" value="Ubiquitinyl_hydrolase"/>
</dbReference>
<dbReference type="RefSeq" id="XP_003681150.1">
    <property type="nucleotide sequence ID" value="XM_003681102.1"/>
</dbReference>
<feature type="binding site" evidence="13">
    <location>
        <position position="194"/>
    </location>
    <ligand>
        <name>Zn(2+)</name>
        <dbReference type="ChEBI" id="CHEBI:29105"/>
    </ligand>
</feature>
<dbReference type="HOGENOM" id="CLU_009884_1_0_1"/>
<dbReference type="InterPro" id="IPR001394">
    <property type="entry name" value="Peptidase_C19_UCH"/>
</dbReference>
<dbReference type="InterPro" id="IPR041432">
    <property type="entry name" value="UBP13_Znf-UBP_var"/>
</dbReference>
<dbReference type="EC" id="3.4.19.12" evidence="11 15"/>
<evidence type="ECO:0000256" key="1">
    <source>
        <dbReference type="ARBA" id="ARBA00000707"/>
    </source>
</evidence>
<evidence type="ECO:0000256" key="9">
    <source>
        <dbReference type="ARBA" id="ARBA00022807"/>
    </source>
</evidence>
<keyword evidence="7 11" id="KW-0833">Ubl conjugation pathway</keyword>
<dbReference type="eggNOG" id="KOG0944">
    <property type="taxonomic scope" value="Eukaryota"/>
</dbReference>
<keyword evidence="4 11" id="KW-0479">Metal-binding</keyword>
<dbReference type="GO" id="GO:0016579">
    <property type="term" value="P:protein deubiquitination"/>
    <property type="evidence" value="ECO:0007669"/>
    <property type="project" value="InterPro"/>
</dbReference>
<dbReference type="Gene3D" id="3.30.40.10">
    <property type="entry name" value="Zinc/RING finger domain, C3HC4 (zinc finger)"/>
    <property type="match status" value="2"/>
</dbReference>
<dbReference type="SMART" id="SM00290">
    <property type="entry name" value="ZnF_UBP"/>
    <property type="match status" value="1"/>
</dbReference>
<comment type="similarity">
    <text evidence="2 11 15">Belongs to the peptidase C19 family.</text>
</comment>
<organism evidence="20 21">
    <name type="scientific">Torulaspora delbrueckii</name>
    <name type="common">Yeast</name>
    <name type="synonym">Candida colliculosa</name>
    <dbReference type="NCBI Taxonomy" id="4950"/>
    <lineage>
        <taxon>Eukaryota</taxon>
        <taxon>Fungi</taxon>
        <taxon>Dikarya</taxon>
        <taxon>Ascomycota</taxon>
        <taxon>Saccharomycotina</taxon>
        <taxon>Saccharomycetes</taxon>
        <taxon>Saccharomycetales</taxon>
        <taxon>Saccharomycetaceae</taxon>
        <taxon>Torulaspora</taxon>
    </lineage>
</organism>
<keyword evidence="5" id="KW-0677">Repeat</keyword>
<dbReference type="SUPFAM" id="SSF57850">
    <property type="entry name" value="RING/U-box"/>
    <property type="match status" value="1"/>
</dbReference>
<keyword evidence="10 11" id="KW-0862">Zinc</keyword>
<evidence type="ECO:0000256" key="8">
    <source>
        <dbReference type="ARBA" id="ARBA00022801"/>
    </source>
</evidence>
<dbReference type="GO" id="GO:0005634">
    <property type="term" value="C:nucleus"/>
    <property type="evidence" value="ECO:0007669"/>
    <property type="project" value="TreeGrafter"/>
</dbReference>
<feature type="binding site" evidence="13">
    <location>
        <position position="191"/>
    </location>
    <ligand>
        <name>Zn(2+)</name>
        <dbReference type="ChEBI" id="CHEBI:29105"/>
    </ligand>
</feature>
<keyword evidence="8 11" id="KW-0378">Hydrolase</keyword>
<dbReference type="PIRSF" id="PIRSF016308">
    <property type="entry name" value="UBP"/>
    <property type="match status" value="1"/>
</dbReference>
<feature type="region of interest" description="Disordered" evidence="16">
    <location>
        <begin position="689"/>
        <end position="710"/>
    </location>
</feature>
<dbReference type="SMART" id="SM00165">
    <property type="entry name" value="UBA"/>
    <property type="match status" value="2"/>
</dbReference>
<gene>
    <name evidence="20" type="primary">TDEL0D03550</name>
    <name evidence="20" type="ORF">TDEL_0D03550</name>
</gene>
<dbReference type="PANTHER" id="PTHR24006:SF664">
    <property type="entry name" value="UBIQUITIN CARBOXYL-TERMINAL HYDROLASE"/>
    <property type="match status" value="1"/>
</dbReference>
<dbReference type="STRING" id="1076872.G8ZTJ5"/>
<keyword evidence="9 11" id="KW-0788">Thiol protease</keyword>
<dbReference type="Pfam" id="PF00627">
    <property type="entry name" value="UBA"/>
    <property type="match status" value="1"/>
</dbReference>
<dbReference type="Pfam" id="PF02148">
    <property type="entry name" value="zf-UBP"/>
    <property type="match status" value="1"/>
</dbReference>
<dbReference type="InterPro" id="IPR050164">
    <property type="entry name" value="Peptidase_C19"/>
</dbReference>
<dbReference type="CDD" id="cd02658">
    <property type="entry name" value="Peptidase_C19B"/>
    <property type="match status" value="1"/>
</dbReference>
<evidence type="ECO:0000256" key="11">
    <source>
        <dbReference type="PIRNR" id="PIRNR016308"/>
    </source>
</evidence>
<dbReference type="Pfam" id="PF17807">
    <property type="entry name" value="zf-UBP_var"/>
    <property type="match status" value="1"/>
</dbReference>
<sequence length="780" mass="88042">MTDVSWNEMNVPSVISKDECLYCFETVYNEALKEASALHSLNLCLSCFQPVCHRHLPLHVQVSEKNCDTAHWQYLNIHKVKRTKVDEDQDMNKSNKKIRLNVVEKSEDEMFETNWSLLKYNSSTASSEESVSNKDPEINPVVQEKIKQILGSKSQDMVDKTSSWELSVKSCPHTQNFQVPAVEAKSKDERCNDCGLDQNLWLCLHCGNIGCGREQVGIEGHSHALNHYDKHSTHPLAVKLGSLSQSSIDLYCYSCNDEVKFENPEAFAQALSKYGIDLKSKLASEKSLVELQVEQNMNWDFQMTDAQGKELKHLSANKEYGCGLINLGNSCYINSVLQCLLNGGVKTYSLSALGESFPLDVLYPSTNMKCQLIKLNNAIKLEPELYPSGIRPRSFKKCIGQAHEEFSSERQQDALEFLSFFNDTLDKKIFSRSENNPSDLMRYIIENRLQCTKCGKVKYTTDINESMLVPLEENSDSQHSQSLLDRLVEYFHGEELDFKCPQCKDMVQAIRKPGFKTFPDTLVVNPVRIKLQNWTPVKTADDLIIPGLEDPLDTLDLSKFQSSGFNSETESPFPEEEDSHDAEFVPNQACVSQLAEMGFSPNAITRSLHATGNLETEPAMNWLFAHMEDPDINEPFTPPKAKEADVQIDQEAISSMTAMGLDAKLCKKALILNNGDVTSSVDWVFNNMDDDGELPQKDTQPAKSHTANLGHSSASPYKLVAVVCHKGNSAHSGHYVAFIRKSVEQEEKWVLYNDEKIVVAVEDNFEEIRKNGYLYFYSRV</sequence>
<evidence type="ECO:0000256" key="12">
    <source>
        <dbReference type="PIRSR" id="PIRSR016308-1"/>
    </source>
</evidence>
<evidence type="ECO:0000313" key="20">
    <source>
        <dbReference type="EMBL" id="CCE91939.1"/>
    </source>
</evidence>
<dbReference type="InterPro" id="IPR009060">
    <property type="entry name" value="UBA-like_sf"/>
</dbReference>
<dbReference type="GO" id="GO:0005829">
    <property type="term" value="C:cytosol"/>
    <property type="evidence" value="ECO:0007669"/>
    <property type="project" value="TreeGrafter"/>
</dbReference>
<dbReference type="InParanoid" id="G8ZTJ5"/>
<dbReference type="KEGG" id="tdl:TDEL_0D03550"/>
<dbReference type="GO" id="GO:0008270">
    <property type="term" value="F:zinc ion binding"/>
    <property type="evidence" value="ECO:0007669"/>
    <property type="project" value="UniProtKB-UniRule"/>
</dbReference>
<evidence type="ECO:0000259" key="19">
    <source>
        <dbReference type="PROSITE" id="PS50271"/>
    </source>
</evidence>
<evidence type="ECO:0000313" key="21">
    <source>
        <dbReference type="Proteomes" id="UP000005627"/>
    </source>
</evidence>
<dbReference type="PANTHER" id="PTHR24006">
    <property type="entry name" value="UBIQUITIN CARBOXYL-TERMINAL HYDROLASE"/>
    <property type="match status" value="1"/>
</dbReference>
<dbReference type="PROSITE" id="PS00972">
    <property type="entry name" value="USP_1"/>
    <property type="match status" value="1"/>
</dbReference>
<dbReference type="OrthoDB" id="361536at2759"/>
<keyword evidence="21" id="KW-1185">Reference proteome</keyword>
<protein>
    <recommendedName>
        <fullName evidence="11 15">Ubiquitin carboxyl-terminal hydrolase</fullName>
        <ecNumber evidence="11 15">3.4.19.12</ecNumber>
    </recommendedName>
</protein>
<dbReference type="CDD" id="cd14298">
    <property type="entry name" value="UBA2_scUBP14_like"/>
    <property type="match status" value="1"/>
</dbReference>
<dbReference type="InterPro" id="IPR038765">
    <property type="entry name" value="Papain-like_cys_pep_sf"/>
</dbReference>
<feature type="active site" description="Proton acceptor" evidence="12">
    <location>
        <position position="734"/>
    </location>
</feature>
<feature type="domain" description="UBA" evidence="17">
    <location>
        <begin position="647"/>
        <end position="687"/>
    </location>
</feature>
<dbReference type="SUPFAM" id="SSF46934">
    <property type="entry name" value="UBA-like"/>
    <property type="match status" value="1"/>
</dbReference>
<evidence type="ECO:0000256" key="3">
    <source>
        <dbReference type="ARBA" id="ARBA00022670"/>
    </source>
</evidence>
<dbReference type="GeneID" id="11502373"/>
<dbReference type="PROSITE" id="PS50271">
    <property type="entry name" value="ZF_UBP"/>
    <property type="match status" value="1"/>
</dbReference>
<feature type="binding site" evidence="13">
    <location>
        <position position="211"/>
    </location>
    <ligand>
        <name>Zn(2+)</name>
        <dbReference type="ChEBI" id="CHEBI:29105"/>
    </ligand>
</feature>
<dbReference type="Proteomes" id="UP000005627">
    <property type="component" value="Chromosome 4"/>
</dbReference>
<proteinExistence type="inferred from homology"/>
<dbReference type="InterPro" id="IPR028889">
    <property type="entry name" value="USP"/>
</dbReference>
<evidence type="ECO:0000256" key="6">
    <source>
        <dbReference type="ARBA" id="ARBA00022771"/>
    </source>
</evidence>
<dbReference type="GO" id="GO:0043161">
    <property type="term" value="P:proteasome-mediated ubiquitin-dependent protein catabolic process"/>
    <property type="evidence" value="ECO:0007669"/>
    <property type="project" value="EnsemblFungi"/>
</dbReference>
<dbReference type="SUPFAM" id="SSF54001">
    <property type="entry name" value="Cysteine proteinases"/>
    <property type="match status" value="1"/>
</dbReference>
<dbReference type="PROSITE" id="PS50235">
    <property type="entry name" value="USP_3"/>
    <property type="match status" value="1"/>
</dbReference>
<dbReference type="MEROPS" id="C19.083"/>
<dbReference type="FunFam" id="1.10.8.10:FF:000086">
    <property type="entry name" value="Ubiquitin carboxyl-terminal hydrolase"/>
    <property type="match status" value="1"/>
</dbReference>
<evidence type="ECO:0000256" key="14">
    <source>
        <dbReference type="PROSITE-ProRule" id="PRU00502"/>
    </source>
</evidence>
<evidence type="ECO:0000259" key="18">
    <source>
        <dbReference type="PROSITE" id="PS50235"/>
    </source>
</evidence>
<dbReference type="Pfam" id="PF00443">
    <property type="entry name" value="UCH"/>
    <property type="match status" value="1"/>
</dbReference>
<accession>G8ZTJ5</accession>
<evidence type="ECO:0000256" key="5">
    <source>
        <dbReference type="ARBA" id="ARBA00022737"/>
    </source>
</evidence>
<evidence type="ECO:0000256" key="4">
    <source>
        <dbReference type="ARBA" id="ARBA00022723"/>
    </source>
</evidence>
<keyword evidence="3 11" id="KW-0645">Protease</keyword>
<feature type="domain" description="USP" evidence="18">
    <location>
        <begin position="322"/>
        <end position="780"/>
    </location>
</feature>
<feature type="active site" description="Nucleophile" evidence="12">
    <location>
        <position position="331"/>
    </location>
</feature>
<dbReference type="InterPro" id="IPR015940">
    <property type="entry name" value="UBA"/>
</dbReference>
<reference evidence="20 21" key="1">
    <citation type="journal article" date="2011" name="Proc. Natl. Acad. Sci. U.S.A.">
        <title>Evolutionary erosion of yeast sex chromosomes by mating-type switching accidents.</title>
        <authorList>
            <person name="Gordon J.L."/>
            <person name="Armisen D."/>
            <person name="Proux-Wera E."/>
            <person name="Oheigeartaigh S.S."/>
            <person name="Byrne K.P."/>
            <person name="Wolfe K.H."/>
        </authorList>
    </citation>
    <scope>NUCLEOTIDE SEQUENCE [LARGE SCALE GENOMIC DNA]</scope>
    <source>
        <strain evidence="21">ATCC 10662 / CBS 1146 / NBRC 0425 / NCYC 2629 / NRRL Y-866</strain>
    </source>
</reference>
<dbReference type="InterPro" id="IPR001607">
    <property type="entry name" value="Znf_UBP"/>
</dbReference>
<feature type="binding site" evidence="13">
    <location>
        <position position="223"/>
    </location>
    <ligand>
        <name>Zn(2+)</name>
        <dbReference type="ChEBI" id="CHEBI:29105"/>
    </ligand>
</feature>
<dbReference type="InterPro" id="IPR033864">
    <property type="entry name" value="UBA2_scUBP14-like"/>
</dbReference>
<feature type="domain" description="UBA" evidence="17">
    <location>
        <begin position="579"/>
        <end position="626"/>
    </location>
</feature>
<feature type="compositionally biased region" description="Polar residues" evidence="16">
    <location>
        <begin position="697"/>
        <end position="710"/>
    </location>
</feature>
<evidence type="ECO:0000256" key="16">
    <source>
        <dbReference type="SAM" id="MobiDB-lite"/>
    </source>
</evidence>
<dbReference type="FunCoup" id="G8ZTJ5">
    <property type="interactions" value="1022"/>
</dbReference>
<keyword evidence="6 14" id="KW-0863">Zinc-finger</keyword>
<evidence type="ECO:0000256" key="2">
    <source>
        <dbReference type="ARBA" id="ARBA00009085"/>
    </source>
</evidence>
<dbReference type="AlphaFoldDB" id="G8ZTJ5"/>
<dbReference type="PROSITE" id="PS00973">
    <property type="entry name" value="USP_2"/>
    <property type="match status" value="1"/>
</dbReference>
<dbReference type="InterPro" id="IPR013083">
    <property type="entry name" value="Znf_RING/FYVE/PHD"/>
</dbReference>
<dbReference type="Gene3D" id="1.10.8.10">
    <property type="entry name" value="DNA helicase RuvA subunit, C-terminal domain"/>
    <property type="match status" value="2"/>
</dbReference>
<feature type="domain" description="UBP-type" evidence="19">
    <location>
        <begin position="169"/>
        <end position="278"/>
    </location>
</feature>
<dbReference type="GO" id="GO:0004843">
    <property type="term" value="F:cysteine-type deubiquitinase activity"/>
    <property type="evidence" value="ECO:0007669"/>
    <property type="project" value="UniProtKB-UniRule"/>
</dbReference>
<evidence type="ECO:0000259" key="17">
    <source>
        <dbReference type="PROSITE" id="PS50030"/>
    </source>
</evidence>
<dbReference type="Gene3D" id="3.90.70.10">
    <property type="entry name" value="Cysteine proteinases"/>
    <property type="match status" value="1"/>
</dbReference>
<evidence type="ECO:0000256" key="7">
    <source>
        <dbReference type="ARBA" id="ARBA00022786"/>
    </source>
</evidence>
<evidence type="ECO:0000256" key="10">
    <source>
        <dbReference type="ARBA" id="ARBA00022833"/>
    </source>
</evidence>
<dbReference type="EMBL" id="HE616745">
    <property type="protein sequence ID" value="CCE91939.1"/>
    <property type="molecule type" value="Genomic_DNA"/>
</dbReference>
<dbReference type="InterPro" id="IPR018200">
    <property type="entry name" value="USP_CS"/>
</dbReference>
<evidence type="ECO:0000256" key="15">
    <source>
        <dbReference type="RuleBase" id="RU366025"/>
    </source>
</evidence>
<dbReference type="PROSITE" id="PS50030">
    <property type="entry name" value="UBA"/>
    <property type="match status" value="2"/>
</dbReference>
<comment type="catalytic activity">
    <reaction evidence="1 11 15">
        <text>Thiol-dependent hydrolysis of ester, thioester, amide, peptide and isopeptide bonds formed by the C-terminal Gly of ubiquitin (a 76-residue protein attached to proteins as an intracellular targeting signal).</text>
        <dbReference type="EC" id="3.4.19.12"/>
    </reaction>
</comment>